<dbReference type="PANTHER" id="PTHR11363:SF5">
    <property type="entry name" value="LARGE RIBOSOMAL SUBUNIT PROTEIN UL3"/>
    <property type="match status" value="1"/>
</dbReference>
<dbReference type="EMBL" id="AMZH03019061">
    <property type="protein sequence ID" value="RRT40845.1"/>
    <property type="molecule type" value="Genomic_DNA"/>
</dbReference>
<evidence type="ECO:0000256" key="1">
    <source>
        <dbReference type="ARBA" id="ARBA00006540"/>
    </source>
</evidence>
<name>A0A426XN46_ENSVE</name>
<proteinExistence type="inferred from homology"/>
<keyword evidence="3 4" id="KW-0687">Ribonucleoprotein</keyword>
<dbReference type="InterPro" id="IPR044892">
    <property type="entry name" value="Ribosomal_L3_dom_3_arc_sf"/>
</dbReference>
<dbReference type="InterPro" id="IPR000597">
    <property type="entry name" value="Ribosomal_uL3"/>
</dbReference>
<evidence type="ECO:0000256" key="2">
    <source>
        <dbReference type="ARBA" id="ARBA00022980"/>
    </source>
</evidence>
<keyword evidence="2 4" id="KW-0689">Ribosomal protein</keyword>
<evidence type="ECO:0000256" key="4">
    <source>
        <dbReference type="RuleBase" id="RU003905"/>
    </source>
</evidence>
<evidence type="ECO:0000313" key="6">
    <source>
        <dbReference type="Proteomes" id="UP000287651"/>
    </source>
</evidence>
<dbReference type="PROSITE" id="PS00474">
    <property type="entry name" value="RIBOSOMAL_L3"/>
    <property type="match status" value="1"/>
</dbReference>
<dbReference type="AlphaFoldDB" id="A0A426XN46"/>
<dbReference type="InterPro" id="IPR045077">
    <property type="entry name" value="L3_arc_euk"/>
</dbReference>
<protein>
    <recommendedName>
        <fullName evidence="7">Ribosomal protein L3</fullName>
    </recommendedName>
</protein>
<dbReference type="Gene3D" id="4.10.960.10">
    <property type="entry name" value="Ribosomal protein L3, domain 3"/>
    <property type="match status" value="1"/>
</dbReference>
<dbReference type="GO" id="GO:0022625">
    <property type="term" value="C:cytosolic large ribosomal subunit"/>
    <property type="evidence" value="ECO:0007669"/>
    <property type="project" value="TreeGrafter"/>
</dbReference>
<dbReference type="InterPro" id="IPR009000">
    <property type="entry name" value="Transl_B-barrel_sf"/>
</dbReference>
<evidence type="ECO:0000256" key="3">
    <source>
        <dbReference type="ARBA" id="ARBA00023274"/>
    </source>
</evidence>
<dbReference type="InterPro" id="IPR019926">
    <property type="entry name" value="Ribosomal_uL3_CS"/>
</dbReference>
<organism evidence="5 6">
    <name type="scientific">Ensete ventricosum</name>
    <name type="common">Abyssinian banana</name>
    <name type="synonym">Musa ensete</name>
    <dbReference type="NCBI Taxonomy" id="4639"/>
    <lineage>
        <taxon>Eukaryota</taxon>
        <taxon>Viridiplantae</taxon>
        <taxon>Streptophyta</taxon>
        <taxon>Embryophyta</taxon>
        <taxon>Tracheophyta</taxon>
        <taxon>Spermatophyta</taxon>
        <taxon>Magnoliopsida</taxon>
        <taxon>Liliopsida</taxon>
        <taxon>Zingiberales</taxon>
        <taxon>Musaceae</taxon>
        <taxon>Ensete</taxon>
    </lineage>
</organism>
<dbReference type="FunFam" id="4.10.960.10:FF:000002">
    <property type="entry name" value="60S ribosomal protein L3"/>
    <property type="match status" value="1"/>
</dbReference>
<dbReference type="Pfam" id="PF00297">
    <property type="entry name" value="Ribosomal_L3"/>
    <property type="match status" value="1"/>
</dbReference>
<comment type="similarity">
    <text evidence="1 4">Belongs to the universal ribosomal protein uL3 family.</text>
</comment>
<dbReference type="Gene3D" id="3.30.1430.10">
    <property type="match status" value="1"/>
</dbReference>
<evidence type="ECO:0008006" key="7">
    <source>
        <dbReference type="Google" id="ProtNLM"/>
    </source>
</evidence>
<gene>
    <name evidence="5" type="ORF">B296_00043982</name>
</gene>
<dbReference type="GO" id="GO:0003735">
    <property type="term" value="F:structural constituent of ribosome"/>
    <property type="evidence" value="ECO:0007669"/>
    <property type="project" value="InterPro"/>
</dbReference>
<dbReference type="GO" id="GO:0006412">
    <property type="term" value="P:translation"/>
    <property type="evidence" value="ECO:0007669"/>
    <property type="project" value="InterPro"/>
</dbReference>
<dbReference type="PANTHER" id="PTHR11363">
    <property type="entry name" value="60S RIBOSOMAL PROTEIN L3-RELATED"/>
    <property type="match status" value="1"/>
</dbReference>
<dbReference type="GO" id="GO:0003723">
    <property type="term" value="F:RNA binding"/>
    <property type="evidence" value="ECO:0007669"/>
    <property type="project" value="TreeGrafter"/>
</dbReference>
<comment type="caution">
    <text evidence="5">The sequence shown here is derived from an EMBL/GenBank/DDBJ whole genome shotgun (WGS) entry which is preliminary data.</text>
</comment>
<dbReference type="SUPFAM" id="SSF50447">
    <property type="entry name" value="Translation proteins"/>
    <property type="match status" value="1"/>
</dbReference>
<reference evidence="5 6" key="1">
    <citation type="journal article" date="2014" name="Agronomy (Basel)">
        <title>A Draft Genome Sequence for Ensete ventricosum, the Drought-Tolerant Tree Against Hunger.</title>
        <authorList>
            <person name="Harrison J."/>
            <person name="Moore K.A."/>
            <person name="Paszkiewicz K."/>
            <person name="Jones T."/>
            <person name="Grant M."/>
            <person name="Ambacheew D."/>
            <person name="Muzemil S."/>
            <person name="Studholme D.J."/>
        </authorList>
    </citation>
    <scope>NUCLEOTIDE SEQUENCE [LARGE SCALE GENOMIC DNA]</scope>
</reference>
<dbReference type="Proteomes" id="UP000287651">
    <property type="component" value="Unassembled WGS sequence"/>
</dbReference>
<accession>A0A426XN46</accession>
<sequence length="226" mass="26012">MTHIVREVEKPGSKLHKKETCEAVTIVETPPMVVVGVVAYVKTPRGLRSLNTVWAQHLSEEVRRRFYKNWCKSKKKAFTKYSKKFDSEEGKKEVQVQLEKMKKYASVIRVLAHTQKVDFAYSFFEKQVPIDAVFQKDEMIDIIGVTKGKGYEGVVTRWGVTRLPRKTHRGLRKVACIGAWHPARVSYTVARAGQNGYHHRTEMNKKIYKIGKSGDESHTAITEFDR</sequence>
<evidence type="ECO:0000313" key="5">
    <source>
        <dbReference type="EMBL" id="RRT40845.1"/>
    </source>
</evidence>